<evidence type="ECO:0000256" key="2">
    <source>
        <dbReference type="SAM" id="SignalP"/>
    </source>
</evidence>
<evidence type="ECO:0000313" key="3">
    <source>
        <dbReference type="EMBL" id="RDC56499.1"/>
    </source>
</evidence>
<proteinExistence type="predicted"/>
<accession>A0A369Q0P4</accession>
<protein>
    <submittedName>
        <fullName evidence="3">Uncharacterized protein</fullName>
    </submittedName>
</protein>
<keyword evidence="1" id="KW-0812">Transmembrane</keyword>
<feature type="chain" id="PRO_5016860370" evidence="2">
    <location>
        <begin position="22"/>
        <end position="126"/>
    </location>
</feature>
<keyword evidence="4" id="KW-1185">Reference proteome</keyword>
<reference evidence="3 4" key="1">
    <citation type="submission" date="2018-07" db="EMBL/GenBank/DDBJ databases">
        <title>Pedobacter sp. nov., isolated from soil.</title>
        <authorList>
            <person name="Zhou L.Y."/>
            <person name="Du Z.J."/>
        </authorList>
    </citation>
    <scope>NUCLEOTIDE SEQUENCE [LARGE SCALE GENOMIC DNA]</scope>
    <source>
        <strain evidence="3 4">JDX94</strain>
    </source>
</reference>
<feature type="signal peptide" evidence="2">
    <location>
        <begin position="1"/>
        <end position="21"/>
    </location>
</feature>
<sequence>MAKITIINILICLVISNNCLAQNLQVDSIKAIAISDAKLFRLDQATLKKFKKNKNSNSDYFKPNIYTTRNITLLSDSTYVKQFREIAYNQSLKRKTTGHYVLIGGVALVGSLLIISLVALNNIHIK</sequence>
<feature type="transmembrane region" description="Helical" evidence="1">
    <location>
        <begin position="100"/>
        <end position="120"/>
    </location>
</feature>
<evidence type="ECO:0000313" key="4">
    <source>
        <dbReference type="Proteomes" id="UP000253961"/>
    </source>
</evidence>
<comment type="caution">
    <text evidence="3">The sequence shown here is derived from an EMBL/GenBank/DDBJ whole genome shotgun (WGS) entry which is preliminary data.</text>
</comment>
<organism evidence="3 4">
    <name type="scientific">Pedobacter chinensis</name>
    <dbReference type="NCBI Taxonomy" id="2282421"/>
    <lineage>
        <taxon>Bacteria</taxon>
        <taxon>Pseudomonadati</taxon>
        <taxon>Bacteroidota</taxon>
        <taxon>Sphingobacteriia</taxon>
        <taxon>Sphingobacteriales</taxon>
        <taxon>Sphingobacteriaceae</taxon>
        <taxon>Pedobacter</taxon>
    </lineage>
</organism>
<keyword evidence="1" id="KW-1133">Transmembrane helix</keyword>
<dbReference type="OrthoDB" id="773159at2"/>
<name>A0A369Q0P4_9SPHI</name>
<gene>
    <name evidence="3" type="ORF">DU508_12995</name>
</gene>
<keyword evidence="2" id="KW-0732">Signal</keyword>
<dbReference type="AlphaFoldDB" id="A0A369Q0P4"/>
<keyword evidence="1" id="KW-0472">Membrane</keyword>
<dbReference type="EMBL" id="QPKV01000004">
    <property type="protein sequence ID" value="RDC56499.1"/>
    <property type="molecule type" value="Genomic_DNA"/>
</dbReference>
<dbReference type="RefSeq" id="WP_115403218.1">
    <property type="nucleotide sequence ID" value="NZ_QPKV01000004.1"/>
</dbReference>
<dbReference type="Proteomes" id="UP000253961">
    <property type="component" value="Unassembled WGS sequence"/>
</dbReference>
<evidence type="ECO:0000256" key="1">
    <source>
        <dbReference type="SAM" id="Phobius"/>
    </source>
</evidence>